<gene>
    <name evidence="1" type="ORF">ALC56_08544</name>
</gene>
<name>A0A195F8I4_9HYME</name>
<evidence type="ECO:0000313" key="1">
    <source>
        <dbReference type="EMBL" id="KYN36753.1"/>
    </source>
</evidence>
<evidence type="ECO:0000313" key="2">
    <source>
        <dbReference type="Proteomes" id="UP000078541"/>
    </source>
</evidence>
<sequence length="103" mass="11927">RNVCDAFINFLHIKIKYRKTKKCINIKNSIDYHSRMLRGHCSNFRHGLKGQFKMLMRIKSSTQSNAYLSGLAVIRRFGGRSKAQSWEVQSAGAPRRKPTITDR</sequence>
<accession>A0A195F8I4</accession>
<protein>
    <submittedName>
        <fullName evidence="1">Uncharacterized protein</fullName>
    </submittedName>
</protein>
<proteinExistence type="predicted"/>
<organism evidence="1 2">
    <name type="scientific">Trachymyrmex septentrionalis</name>
    <dbReference type="NCBI Taxonomy" id="34720"/>
    <lineage>
        <taxon>Eukaryota</taxon>
        <taxon>Metazoa</taxon>
        <taxon>Ecdysozoa</taxon>
        <taxon>Arthropoda</taxon>
        <taxon>Hexapoda</taxon>
        <taxon>Insecta</taxon>
        <taxon>Pterygota</taxon>
        <taxon>Neoptera</taxon>
        <taxon>Endopterygota</taxon>
        <taxon>Hymenoptera</taxon>
        <taxon>Apocrita</taxon>
        <taxon>Aculeata</taxon>
        <taxon>Formicoidea</taxon>
        <taxon>Formicidae</taxon>
        <taxon>Myrmicinae</taxon>
        <taxon>Trachymyrmex</taxon>
    </lineage>
</organism>
<feature type="non-terminal residue" evidence="1">
    <location>
        <position position="1"/>
    </location>
</feature>
<reference evidence="1 2" key="1">
    <citation type="submission" date="2016-03" db="EMBL/GenBank/DDBJ databases">
        <title>Trachymyrmex septentrionalis WGS genome.</title>
        <authorList>
            <person name="Nygaard S."/>
            <person name="Hu H."/>
            <person name="Boomsma J."/>
            <person name="Zhang G."/>
        </authorList>
    </citation>
    <scope>NUCLEOTIDE SEQUENCE [LARGE SCALE GENOMIC DNA]</scope>
    <source>
        <strain evidence="1">Tsep2-gDNA-1</strain>
        <tissue evidence="1">Whole body</tissue>
    </source>
</reference>
<dbReference type="Proteomes" id="UP000078541">
    <property type="component" value="Unassembled WGS sequence"/>
</dbReference>
<dbReference type="AlphaFoldDB" id="A0A195F8I4"/>
<keyword evidence="2" id="KW-1185">Reference proteome</keyword>
<dbReference type="EMBL" id="KQ981727">
    <property type="protein sequence ID" value="KYN36753.1"/>
    <property type="molecule type" value="Genomic_DNA"/>
</dbReference>